<dbReference type="EMBL" id="BGJZ01000007">
    <property type="protein sequence ID" value="GBH07004.1"/>
    <property type="molecule type" value="Genomic_DNA"/>
</dbReference>
<evidence type="ECO:0000313" key="4">
    <source>
        <dbReference type="Proteomes" id="UP000248291"/>
    </source>
</evidence>
<dbReference type="Proteomes" id="UP000248291">
    <property type="component" value="Unassembled WGS sequence"/>
</dbReference>
<organism evidence="1 3">
    <name type="scientific">Pseudomonas syringae pv. actinidiae</name>
    <dbReference type="NCBI Taxonomy" id="103796"/>
    <lineage>
        <taxon>Bacteria</taxon>
        <taxon>Pseudomonadati</taxon>
        <taxon>Pseudomonadota</taxon>
        <taxon>Gammaproteobacteria</taxon>
        <taxon>Pseudomonadales</taxon>
        <taxon>Pseudomonadaceae</taxon>
        <taxon>Pseudomonas</taxon>
        <taxon>Pseudomonas syringae</taxon>
    </lineage>
</organism>
<evidence type="ECO:0000313" key="1">
    <source>
        <dbReference type="EMBL" id="GBH07004.1"/>
    </source>
</evidence>
<name>A0A2V0Q496_PSESF</name>
<gene>
    <name evidence="1" type="ORF">KPSA1_00337</name>
    <name evidence="2" type="ORF">KPSA3_00048</name>
</gene>
<dbReference type="AlphaFoldDB" id="A0A2V0Q496"/>
<keyword evidence="1" id="KW-0540">Nuclease</keyword>
<dbReference type="GO" id="GO:0004519">
    <property type="term" value="F:endonuclease activity"/>
    <property type="evidence" value="ECO:0007669"/>
    <property type="project" value="UniProtKB-KW"/>
</dbReference>
<protein>
    <submittedName>
        <fullName evidence="1">Restriction endonuclease S subunit</fullName>
    </submittedName>
</protein>
<sequence>MLVPYNQRKSWPQKFHSLRTMKTIRTHINPNFCQIFKYQFNLLLAFQYAYKLFSFKQGYRRAINFICIIDIQDTAAREINLHIVMHDARFCDTTPNNTFKSIHPCDTPIPI</sequence>
<dbReference type="Proteomes" id="UP000247480">
    <property type="component" value="Unassembled WGS sequence"/>
</dbReference>
<keyword evidence="1" id="KW-0255">Endonuclease</keyword>
<evidence type="ECO:0000313" key="2">
    <source>
        <dbReference type="EMBL" id="GBH14163.1"/>
    </source>
</evidence>
<accession>A0A2V0Q496</accession>
<proteinExistence type="predicted"/>
<keyword evidence="1" id="KW-0378">Hydrolase</keyword>
<dbReference type="EMBL" id="BGKA01000002">
    <property type="protein sequence ID" value="GBH14163.1"/>
    <property type="molecule type" value="Genomic_DNA"/>
</dbReference>
<reference evidence="2 4" key="2">
    <citation type="submission" date="2018-04" db="EMBL/GenBank/DDBJ databases">
        <title>Draft genome sequence of Pseudomonas syringae pv. actinidiae biovar 3 strains isolated from kiwifruit in Kagawa prefecture.</title>
        <authorList>
            <person name="Tabuchi M."/>
            <person name="Saito M."/>
            <person name="Fujiwara S."/>
            <person name="Sasa N."/>
            <person name="Akimitsu K."/>
            <person name="Gomi K."/>
            <person name="Konishi-Sugita S."/>
            <person name="Hamano K."/>
            <person name="Kataoka I."/>
        </authorList>
    </citation>
    <scope>NUCLEOTIDE SEQUENCE [LARGE SCALE GENOMIC DNA]</scope>
    <source>
        <strain evidence="2 4">MAFF212211</strain>
    </source>
</reference>
<evidence type="ECO:0000313" key="3">
    <source>
        <dbReference type="Proteomes" id="UP000247480"/>
    </source>
</evidence>
<reference evidence="1 3" key="1">
    <citation type="submission" date="2018-04" db="EMBL/GenBank/DDBJ databases">
        <title>Draft genome sequence of Pseudomonas syringae pv. actinidiae biovar 1 strains isolated from kiwifruit in Kagawa prefecture.</title>
        <authorList>
            <person name="Tabuchi M."/>
            <person name="Saito M."/>
            <person name="Fujiwara S."/>
            <person name="Sasa N."/>
            <person name="Akimitsu K."/>
            <person name="Gomi K."/>
            <person name="Konishi-Sugita S."/>
            <person name="Hamano K."/>
            <person name="Kataoka I."/>
        </authorList>
    </citation>
    <scope>NUCLEOTIDE SEQUENCE [LARGE SCALE GENOMIC DNA]</scope>
    <source>
        <strain evidence="1 3">MAFF212206</strain>
    </source>
</reference>
<comment type="caution">
    <text evidence="1">The sequence shown here is derived from an EMBL/GenBank/DDBJ whole genome shotgun (WGS) entry which is preliminary data.</text>
</comment>